<name>A0A3E3HZ89_9FIRM</name>
<proteinExistence type="predicted"/>
<dbReference type="RefSeq" id="WP_102290348.1">
    <property type="nucleotide sequence ID" value="NZ_JBKUNB010000006.1"/>
</dbReference>
<accession>A0A3E3HZ89</accession>
<protein>
    <submittedName>
        <fullName evidence="1">C_GCAxxG_C_C family protein</fullName>
    </submittedName>
</protein>
<dbReference type="NCBIfam" id="TIGR01909">
    <property type="entry name" value="C_GCAxxG_C_C"/>
    <property type="match status" value="1"/>
</dbReference>
<keyword evidence="2" id="KW-1185">Reference proteome</keyword>
<sequence>MESRVQDAVMLFESGFNCAQSVFAAYADLFGMDRETALKLACPMGAGVGRMREVCGTVSAMAMLSGLKMGNTDPSDEEAKTRSYEIVRKMSDAFREKRGSIICRELLGMPASVTESARPSQRTAAYYATRPCSHIVAEAARIVEEMLLEDVNDQVK</sequence>
<dbReference type="AlphaFoldDB" id="A0A3E3HZ89"/>
<evidence type="ECO:0000313" key="1">
    <source>
        <dbReference type="EMBL" id="RGE57132.1"/>
    </source>
</evidence>
<dbReference type="EMBL" id="QVLV01000018">
    <property type="protein sequence ID" value="RGE57132.1"/>
    <property type="molecule type" value="Genomic_DNA"/>
</dbReference>
<dbReference type="InterPro" id="IPR010181">
    <property type="entry name" value="CGCAxxGCC_motif"/>
</dbReference>
<dbReference type="Proteomes" id="UP000260812">
    <property type="component" value="Unassembled WGS sequence"/>
</dbReference>
<comment type="caution">
    <text evidence="1">The sequence shown here is derived from an EMBL/GenBank/DDBJ whole genome shotgun (WGS) entry which is preliminary data.</text>
</comment>
<organism evidence="1 2">
    <name type="scientific">Eisenbergiella massiliensis</name>
    <dbReference type="NCBI Taxonomy" id="1720294"/>
    <lineage>
        <taxon>Bacteria</taxon>
        <taxon>Bacillati</taxon>
        <taxon>Bacillota</taxon>
        <taxon>Clostridia</taxon>
        <taxon>Lachnospirales</taxon>
        <taxon>Lachnospiraceae</taxon>
        <taxon>Eisenbergiella</taxon>
    </lineage>
</organism>
<evidence type="ECO:0000313" key="2">
    <source>
        <dbReference type="Proteomes" id="UP000260812"/>
    </source>
</evidence>
<reference evidence="1" key="1">
    <citation type="submission" date="2018-08" db="EMBL/GenBank/DDBJ databases">
        <title>A genome reference for cultivated species of the human gut microbiota.</title>
        <authorList>
            <person name="Zou Y."/>
            <person name="Xue W."/>
            <person name="Luo G."/>
        </authorList>
    </citation>
    <scope>NUCLEOTIDE SEQUENCE [LARGE SCALE GENOMIC DNA]</scope>
    <source>
        <strain evidence="1">TF05-5AC</strain>
    </source>
</reference>
<dbReference type="Pfam" id="PF09719">
    <property type="entry name" value="C_GCAxxG_C_C"/>
    <property type="match status" value="1"/>
</dbReference>
<gene>
    <name evidence="1" type="ORF">DXC51_21155</name>
</gene>
<dbReference type="GeneID" id="97989302"/>